<evidence type="ECO:0000256" key="5">
    <source>
        <dbReference type="ARBA" id="ARBA00023136"/>
    </source>
</evidence>
<keyword evidence="5" id="KW-0472">Membrane</keyword>
<evidence type="ECO:0000256" key="8">
    <source>
        <dbReference type="ARBA" id="ARBA00023288"/>
    </source>
</evidence>
<keyword evidence="12" id="KW-1185">Reference proteome</keyword>
<dbReference type="GO" id="GO:0005886">
    <property type="term" value="C:plasma membrane"/>
    <property type="evidence" value="ECO:0007669"/>
    <property type="project" value="UniProtKB-SubCell"/>
</dbReference>
<dbReference type="Pfam" id="PF07983">
    <property type="entry name" value="X8"/>
    <property type="match status" value="1"/>
</dbReference>
<keyword evidence="6" id="KW-1015">Disulfide bond</keyword>
<name>A0AAN7JGG3_9MYRT</name>
<keyword evidence="3" id="KW-0336">GPI-anchor</keyword>
<keyword evidence="4 9" id="KW-0732">Signal</keyword>
<dbReference type="EMBL" id="JAXIOK010000024">
    <property type="protein sequence ID" value="KAK4741745.1"/>
    <property type="molecule type" value="Genomic_DNA"/>
</dbReference>
<dbReference type="PANTHER" id="PTHR31044">
    <property type="entry name" value="BETA-1,3 GLUCANASE"/>
    <property type="match status" value="1"/>
</dbReference>
<evidence type="ECO:0000259" key="10">
    <source>
        <dbReference type="SMART" id="SM00768"/>
    </source>
</evidence>
<reference evidence="11 12" key="1">
    <citation type="journal article" date="2023" name="Hortic Res">
        <title>Pangenome of water caltrop reveals structural variations and asymmetric subgenome divergence after allopolyploidization.</title>
        <authorList>
            <person name="Zhang X."/>
            <person name="Chen Y."/>
            <person name="Wang L."/>
            <person name="Yuan Y."/>
            <person name="Fang M."/>
            <person name="Shi L."/>
            <person name="Lu R."/>
            <person name="Comes H.P."/>
            <person name="Ma Y."/>
            <person name="Chen Y."/>
            <person name="Huang G."/>
            <person name="Zhou Y."/>
            <person name="Zheng Z."/>
            <person name="Qiu Y."/>
        </authorList>
    </citation>
    <scope>NUCLEOTIDE SEQUENCE [LARGE SCALE GENOMIC DNA]</scope>
    <source>
        <tissue evidence="11">Roots</tissue>
    </source>
</reference>
<keyword evidence="7" id="KW-0325">Glycoprotein</keyword>
<dbReference type="SMART" id="SM00768">
    <property type="entry name" value="X8"/>
    <property type="match status" value="1"/>
</dbReference>
<evidence type="ECO:0000256" key="6">
    <source>
        <dbReference type="ARBA" id="ARBA00023157"/>
    </source>
</evidence>
<comment type="caution">
    <text evidence="11">The sequence shown here is derived from an EMBL/GenBank/DDBJ whole genome shotgun (WGS) entry which is preliminary data.</text>
</comment>
<evidence type="ECO:0000256" key="2">
    <source>
        <dbReference type="ARBA" id="ARBA00022475"/>
    </source>
</evidence>
<feature type="chain" id="PRO_5042911384" description="X8 domain-containing protein" evidence="9">
    <location>
        <begin position="24"/>
        <end position="251"/>
    </location>
</feature>
<evidence type="ECO:0000256" key="9">
    <source>
        <dbReference type="SAM" id="SignalP"/>
    </source>
</evidence>
<dbReference type="GO" id="GO:0009506">
    <property type="term" value="C:plasmodesma"/>
    <property type="evidence" value="ECO:0007669"/>
    <property type="project" value="UniProtKB-ARBA"/>
</dbReference>
<evidence type="ECO:0000313" key="11">
    <source>
        <dbReference type="EMBL" id="KAK4741745.1"/>
    </source>
</evidence>
<evidence type="ECO:0000256" key="7">
    <source>
        <dbReference type="ARBA" id="ARBA00023180"/>
    </source>
</evidence>
<protein>
    <recommendedName>
        <fullName evidence="10">X8 domain-containing protein</fullName>
    </recommendedName>
</protein>
<dbReference type="InterPro" id="IPR044788">
    <property type="entry name" value="X8_dom_prot"/>
</dbReference>
<dbReference type="GO" id="GO:0098552">
    <property type="term" value="C:side of membrane"/>
    <property type="evidence" value="ECO:0007669"/>
    <property type="project" value="UniProtKB-KW"/>
</dbReference>
<keyword evidence="8" id="KW-0449">Lipoprotein</keyword>
<accession>A0AAN7JGG3</accession>
<evidence type="ECO:0000256" key="4">
    <source>
        <dbReference type="ARBA" id="ARBA00022729"/>
    </source>
</evidence>
<dbReference type="PANTHER" id="PTHR31044:SF52">
    <property type="entry name" value="OS01G0631500 PROTEIN"/>
    <property type="match status" value="1"/>
</dbReference>
<feature type="domain" description="X8" evidence="10">
    <location>
        <begin position="99"/>
        <end position="183"/>
    </location>
</feature>
<dbReference type="Gene3D" id="1.20.58.1040">
    <property type="match status" value="1"/>
</dbReference>
<dbReference type="InterPro" id="IPR012946">
    <property type="entry name" value="X8"/>
</dbReference>
<gene>
    <name evidence="11" type="ORF">SAY87_025333</name>
</gene>
<keyword evidence="2" id="KW-1003">Cell membrane</keyword>
<dbReference type="Proteomes" id="UP001345219">
    <property type="component" value="Chromosome 19"/>
</dbReference>
<evidence type="ECO:0000256" key="1">
    <source>
        <dbReference type="ARBA" id="ARBA00004609"/>
    </source>
</evidence>
<comment type="subcellular location">
    <subcellularLocation>
        <location evidence="1">Cell membrane</location>
        <topology evidence="1">Lipid-anchor</topology>
        <topology evidence="1">GPI-anchor</topology>
    </subcellularLocation>
</comment>
<feature type="signal peptide" evidence="9">
    <location>
        <begin position="1"/>
        <end position="23"/>
    </location>
</feature>
<sequence length="251" mass="26713">MGRKASFHVLILLLDLLISSASCSRIPKFTQAPKEKEEQQLQKDITNPITTVPIIIPAISTAPNSPIVINPMSSPDSMNSLSVPFSSTVTLPPLSLSSSWCIASPSSSQTALQLALDYACGYGGADCSNIQPTGSCYYPNTVKDHASYAFNQYYQKNPIPNSCNFGGSAVVTSIDPSTGTCQYPSISTSTSILNTTNTSGANVFGAVPSGPTTSVAVRSRHGIIPSYIGISCRMFLFLLLAQFYSHAFSYN</sequence>
<evidence type="ECO:0000256" key="3">
    <source>
        <dbReference type="ARBA" id="ARBA00022622"/>
    </source>
</evidence>
<dbReference type="AlphaFoldDB" id="A0AAN7JGG3"/>
<proteinExistence type="predicted"/>
<organism evidence="11 12">
    <name type="scientific">Trapa incisa</name>
    <dbReference type="NCBI Taxonomy" id="236973"/>
    <lineage>
        <taxon>Eukaryota</taxon>
        <taxon>Viridiplantae</taxon>
        <taxon>Streptophyta</taxon>
        <taxon>Embryophyta</taxon>
        <taxon>Tracheophyta</taxon>
        <taxon>Spermatophyta</taxon>
        <taxon>Magnoliopsida</taxon>
        <taxon>eudicotyledons</taxon>
        <taxon>Gunneridae</taxon>
        <taxon>Pentapetalae</taxon>
        <taxon>rosids</taxon>
        <taxon>malvids</taxon>
        <taxon>Myrtales</taxon>
        <taxon>Lythraceae</taxon>
        <taxon>Trapa</taxon>
    </lineage>
</organism>
<evidence type="ECO:0000313" key="12">
    <source>
        <dbReference type="Proteomes" id="UP001345219"/>
    </source>
</evidence>
<dbReference type="FunFam" id="1.20.58.1040:FF:000001">
    <property type="entry name" value="Glucan endo-1,3-beta-glucosidase 4"/>
    <property type="match status" value="1"/>
</dbReference>